<evidence type="ECO:0000313" key="2">
    <source>
        <dbReference type="Proteomes" id="UP000385207"/>
    </source>
</evidence>
<dbReference type="EMBL" id="CABVII010000004">
    <property type="protein sequence ID" value="VVO71671.1"/>
    <property type="molecule type" value="Genomic_DNA"/>
</dbReference>
<sequence length="52" mass="6020">MMLRFQACAVRLPLLLLGHFVSPLFIVEPAKYINLALIHTMLDQEIDLFHNL</sequence>
<protein>
    <submittedName>
        <fullName evidence="1">Uncharacterized protein</fullName>
    </submittedName>
</protein>
<organism evidence="1 2">
    <name type="scientific">Pseudomonas fluorescens</name>
    <dbReference type="NCBI Taxonomy" id="294"/>
    <lineage>
        <taxon>Bacteria</taxon>
        <taxon>Pseudomonadati</taxon>
        <taxon>Pseudomonadota</taxon>
        <taxon>Gammaproteobacteria</taxon>
        <taxon>Pseudomonadales</taxon>
        <taxon>Pseudomonadaceae</taxon>
        <taxon>Pseudomonas</taxon>
    </lineage>
</organism>
<accession>A0A5E7I4Q4</accession>
<gene>
    <name evidence="1" type="ORF">PS862_01369</name>
</gene>
<reference evidence="1 2" key="1">
    <citation type="submission" date="2019-09" db="EMBL/GenBank/DDBJ databases">
        <authorList>
            <person name="Chandra G."/>
            <person name="Truman W A."/>
        </authorList>
    </citation>
    <scope>NUCLEOTIDE SEQUENCE [LARGE SCALE GENOMIC DNA]</scope>
    <source>
        <strain evidence="1">PS862</strain>
    </source>
</reference>
<proteinExistence type="predicted"/>
<evidence type="ECO:0000313" key="1">
    <source>
        <dbReference type="EMBL" id="VVO71671.1"/>
    </source>
</evidence>
<dbReference type="AlphaFoldDB" id="A0A5E7I4Q4"/>
<dbReference type="Proteomes" id="UP000385207">
    <property type="component" value="Unassembled WGS sequence"/>
</dbReference>
<name>A0A5E7I4Q4_PSEFL</name>